<keyword evidence="2" id="KW-1185">Reference proteome</keyword>
<dbReference type="RefSeq" id="WP_418890334.1">
    <property type="nucleotide sequence ID" value="NZ_JBEUWX010000002.1"/>
</dbReference>
<evidence type="ECO:0000313" key="1">
    <source>
        <dbReference type="EMBL" id="MFA9949189.1"/>
    </source>
</evidence>
<gene>
    <name evidence="1" type="ORF">ABCS64_02405</name>
</gene>
<accession>A0ABV4UBZ5</accession>
<dbReference type="EMBL" id="JBEUWX010000002">
    <property type="protein sequence ID" value="MFA9949189.1"/>
    <property type="molecule type" value="Genomic_DNA"/>
</dbReference>
<sequence length="69" mass="7794">MEYPQRARVCVINLATRPIVRYSRGIAHCFISAFSIFRFRHSSFPAMGGMAAAIRLRQGVQRLPEAISL</sequence>
<dbReference type="Proteomes" id="UP001574673">
    <property type="component" value="Unassembled WGS sequence"/>
</dbReference>
<reference evidence="2" key="1">
    <citation type="submission" date="2024-06" db="EMBL/GenBank/DDBJ databases">
        <title>Radixoralia hellwigii gen. nov., sp nov., isolated from a root canal in the human oral cavity.</title>
        <authorList>
            <person name="Bartsch S."/>
            <person name="Wittmer A."/>
            <person name="Schulz A.-K."/>
            <person name="Neumann-Schaal M."/>
            <person name="Wolf J."/>
            <person name="Gronow S."/>
            <person name="Tennert C."/>
            <person name="Haecker G."/>
            <person name="Cieplik F."/>
            <person name="Al-Ahmad A."/>
        </authorList>
    </citation>
    <scope>NUCLEOTIDE SEQUENCE [LARGE SCALE GENOMIC DNA]</scope>
    <source>
        <strain evidence="2">Wk13</strain>
    </source>
</reference>
<comment type="caution">
    <text evidence="1">The sequence shown here is derived from an EMBL/GenBank/DDBJ whole genome shotgun (WGS) entry which is preliminary data.</text>
</comment>
<proteinExistence type="predicted"/>
<organism evidence="1 2">
    <name type="scientific">Dentiradicibacter hellwigii</name>
    <dbReference type="NCBI Taxonomy" id="3149053"/>
    <lineage>
        <taxon>Bacteria</taxon>
        <taxon>Pseudomonadati</taxon>
        <taxon>Pseudomonadota</taxon>
        <taxon>Betaproteobacteria</taxon>
        <taxon>Rhodocyclales</taxon>
        <taxon>Rhodocyclaceae</taxon>
        <taxon>Dentiradicibacter</taxon>
    </lineage>
</organism>
<name>A0ABV4UBZ5_9RHOO</name>
<evidence type="ECO:0000313" key="2">
    <source>
        <dbReference type="Proteomes" id="UP001574673"/>
    </source>
</evidence>
<protein>
    <submittedName>
        <fullName evidence="1">Uncharacterized protein</fullName>
    </submittedName>
</protein>